<evidence type="ECO:0000256" key="4">
    <source>
        <dbReference type="HAMAP-Rule" id="MF_01401"/>
    </source>
</evidence>
<keyword evidence="9" id="KW-1185">Reference proteome</keyword>
<feature type="domain" description="Peptide methionine sulphoxide reductase MsrA" evidence="5">
    <location>
        <begin position="5"/>
        <end position="150"/>
    </location>
</feature>
<dbReference type="InterPro" id="IPR002569">
    <property type="entry name" value="Met_Sox_Rdtase_MsrA_dom"/>
</dbReference>
<dbReference type="PANTHER" id="PTHR42799">
    <property type="entry name" value="MITOCHONDRIAL PEPTIDE METHIONINE SULFOXIDE REDUCTASE"/>
    <property type="match status" value="1"/>
</dbReference>
<accession>A0A380FWA5</accession>
<dbReference type="OrthoDB" id="4174719at2"/>
<dbReference type="GO" id="GO:0005737">
    <property type="term" value="C:cytoplasm"/>
    <property type="evidence" value="ECO:0007669"/>
    <property type="project" value="TreeGrafter"/>
</dbReference>
<dbReference type="SUPFAM" id="SSF55068">
    <property type="entry name" value="Peptide methionine sulfoxide reductase"/>
    <property type="match status" value="1"/>
</dbReference>
<comment type="catalytic activity">
    <reaction evidence="3 4">
        <text>[thioredoxin]-disulfide + L-methionine + H2O = L-methionine (S)-S-oxide + [thioredoxin]-dithiol</text>
        <dbReference type="Rhea" id="RHEA:19993"/>
        <dbReference type="Rhea" id="RHEA-COMP:10698"/>
        <dbReference type="Rhea" id="RHEA-COMP:10700"/>
        <dbReference type="ChEBI" id="CHEBI:15377"/>
        <dbReference type="ChEBI" id="CHEBI:29950"/>
        <dbReference type="ChEBI" id="CHEBI:50058"/>
        <dbReference type="ChEBI" id="CHEBI:57844"/>
        <dbReference type="ChEBI" id="CHEBI:58772"/>
        <dbReference type="EC" id="1.8.4.11"/>
    </reaction>
</comment>
<reference evidence="6 8" key="1">
    <citation type="submission" date="2018-06" db="EMBL/GenBank/DDBJ databases">
        <authorList>
            <consortium name="Pathogen Informatics"/>
            <person name="Doyle S."/>
        </authorList>
    </citation>
    <scope>NUCLEOTIDE SEQUENCE [LARGE SCALE GENOMIC DNA]</scope>
    <source>
        <strain evidence="6 8">NCTC13830</strain>
    </source>
</reference>
<dbReference type="Proteomes" id="UP000254047">
    <property type="component" value="Unassembled WGS sequence"/>
</dbReference>
<dbReference type="EC" id="1.8.4.11" evidence="4"/>
<proteinExistence type="inferred from homology"/>
<comment type="similarity">
    <text evidence="4">Belongs to the MsrA Met sulfoxide reductase family.</text>
</comment>
<dbReference type="GO" id="GO:0034599">
    <property type="term" value="P:cellular response to oxidative stress"/>
    <property type="evidence" value="ECO:0007669"/>
    <property type="project" value="TreeGrafter"/>
</dbReference>
<dbReference type="HAMAP" id="MF_01401">
    <property type="entry name" value="MsrA"/>
    <property type="match status" value="1"/>
</dbReference>
<protein>
    <recommendedName>
        <fullName evidence="4">Peptide methionine sulfoxide reductase MsrA</fullName>
        <shortName evidence="4">Protein-methionine-S-oxide reductase</shortName>
        <ecNumber evidence="4">1.8.4.11</ecNumber>
    </recommendedName>
    <alternativeName>
        <fullName evidence="4">Peptide-methionine (S)-S-oxide reductase</fullName>
        <shortName evidence="4">Peptide Met(O) reductase</shortName>
    </alternativeName>
</protein>
<sequence>MNTETVYLAGGCLWGVQAFIKTLPGVVTTEAGRANGTTIELDGDYDGFAECVKTTFDPTKISITDLMNYLFEIIDPYSINKQGVDEGPKYRTGIYSEHPQHLEEAQAFINQRLDKARIAVEVLPLNNYIKSVDEHQDRLDKHPEDISYCHIHPELLNKYI</sequence>
<evidence type="ECO:0000256" key="3">
    <source>
        <dbReference type="ARBA" id="ARBA00048782"/>
    </source>
</evidence>
<evidence type="ECO:0000256" key="2">
    <source>
        <dbReference type="ARBA" id="ARBA00047806"/>
    </source>
</evidence>
<feature type="active site" evidence="4">
    <location>
        <position position="12"/>
    </location>
</feature>
<evidence type="ECO:0000313" key="8">
    <source>
        <dbReference type="Proteomes" id="UP000254047"/>
    </source>
</evidence>
<dbReference type="InterPro" id="IPR036509">
    <property type="entry name" value="Met_Sox_Rdtase_MsrA_sf"/>
</dbReference>
<dbReference type="RefSeq" id="WP_103297596.1">
    <property type="nucleotide sequence ID" value="NZ_PPQT01000027.1"/>
</dbReference>
<evidence type="ECO:0000256" key="1">
    <source>
        <dbReference type="ARBA" id="ARBA00023002"/>
    </source>
</evidence>
<dbReference type="NCBIfam" id="NF004038">
    <property type="entry name" value="PRK05528.1"/>
    <property type="match status" value="1"/>
</dbReference>
<evidence type="ECO:0000313" key="7">
    <source>
        <dbReference type="EMBL" id="TGE16630.1"/>
    </source>
</evidence>
<dbReference type="EMBL" id="UHDO01000001">
    <property type="protein sequence ID" value="SUM42792.1"/>
    <property type="molecule type" value="Genomic_DNA"/>
</dbReference>
<dbReference type="GO" id="GO:0008113">
    <property type="term" value="F:peptide-methionine (S)-S-oxide reductase activity"/>
    <property type="evidence" value="ECO:0007669"/>
    <property type="project" value="UniProtKB-UniRule"/>
</dbReference>
<dbReference type="Gene3D" id="3.30.1060.10">
    <property type="entry name" value="Peptide methionine sulphoxide reductase MsrA"/>
    <property type="match status" value="1"/>
</dbReference>
<dbReference type="InterPro" id="IPR050162">
    <property type="entry name" value="MsrA_MetSO_reductase"/>
</dbReference>
<evidence type="ECO:0000313" key="9">
    <source>
        <dbReference type="Proteomes" id="UP000297598"/>
    </source>
</evidence>
<gene>
    <name evidence="6" type="primary">msrAB_2</name>
    <name evidence="4" type="synonym">msrA</name>
    <name evidence="7" type="ORF">BJR09_08650</name>
    <name evidence="6" type="ORF">NCTC13830_00314</name>
</gene>
<keyword evidence="1 4" id="KW-0560">Oxidoreductase</keyword>
<dbReference type="Proteomes" id="UP000297598">
    <property type="component" value="Unassembled WGS sequence"/>
</dbReference>
<comment type="function">
    <text evidence="4">Has an important function as a repair enzyme for proteins that have been inactivated by oxidation. Catalyzes the reversible oxidation-reduction of methionine sulfoxide in proteins to methionine.</text>
</comment>
<dbReference type="EMBL" id="SRLS01000013">
    <property type="protein sequence ID" value="TGE16630.1"/>
    <property type="molecule type" value="Genomic_DNA"/>
</dbReference>
<dbReference type="PANTHER" id="PTHR42799:SF2">
    <property type="entry name" value="MITOCHONDRIAL PEPTIDE METHIONINE SULFOXIDE REDUCTASE"/>
    <property type="match status" value="1"/>
</dbReference>
<organism evidence="6 8">
    <name type="scientific">Staphylococcus petrasii</name>
    <dbReference type="NCBI Taxonomy" id="1276936"/>
    <lineage>
        <taxon>Bacteria</taxon>
        <taxon>Bacillati</taxon>
        <taxon>Bacillota</taxon>
        <taxon>Bacilli</taxon>
        <taxon>Bacillales</taxon>
        <taxon>Staphylococcaceae</taxon>
        <taxon>Staphylococcus</taxon>
    </lineage>
</organism>
<name>A0A380FWA5_9STAP</name>
<dbReference type="AlphaFoldDB" id="A0A380FWA5"/>
<evidence type="ECO:0000259" key="5">
    <source>
        <dbReference type="Pfam" id="PF01625"/>
    </source>
</evidence>
<evidence type="ECO:0000313" key="6">
    <source>
        <dbReference type="EMBL" id="SUM42792.1"/>
    </source>
</evidence>
<dbReference type="Pfam" id="PF01625">
    <property type="entry name" value="PMSR"/>
    <property type="match status" value="1"/>
</dbReference>
<comment type="catalytic activity">
    <reaction evidence="2 4">
        <text>L-methionyl-[protein] + [thioredoxin]-disulfide + H2O = L-methionyl-(S)-S-oxide-[protein] + [thioredoxin]-dithiol</text>
        <dbReference type="Rhea" id="RHEA:14217"/>
        <dbReference type="Rhea" id="RHEA-COMP:10698"/>
        <dbReference type="Rhea" id="RHEA-COMP:10700"/>
        <dbReference type="Rhea" id="RHEA-COMP:12313"/>
        <dbReference type="Rhea" id="RHEA-COMP:12315"/>
        <dbReference type="ChEBI" id="CHEBI:15377"/>
        <dbReference type="ChEBI" id="CHEBI:16044"/>
        <dbReference type="ChEBI" id="CHEBI:29950"/>
        <dbReference type="ChEBI" id="CHEBI:44120"/>
        <dbReference type="ChEBI" id="CHEBI:50058"/>
        <dbReference type="EC" id="1.8.4.11"/>
    </reaction>
</comment>
<reference evidence="7 9" key="2">
    <citation type="submission" date="2019-04" db="EMBL/GenBank/DDBJ databases">
        <title>Genomic characterization of Staphylococcus petrasii strains.</title>
        <authorList>
            <person name="Vrbovska V."/>
            <person name="Kovarovic V."/>
            <person name="Maslanova I."/>
            <person name="Indrakova A."/>
            <person name="Petras P."/>
            <person name="Sedo O."/>
            <person name="Svec P."/>
            <person name="Fisarova L."/>
            <person name="Sedlacek I."/>
            <person name="Doskar J."/>
            <person name="Pantucek R."/>
        </authorList>
    </citation>
    <scope>NUCLEOTIDE SEQUENCE [LARGE SCALE GENOMIC DNA]</scope>
    <source>
        <strain evidence="7 9">P5404</strain>
    </source>
</reference>